<gene>
    <name evidence="2" type="ORF">F53441_5933</name>
</gene>
<accession>A0A8H4NTW8</accession>
<evidence type="ECO:0000256" key="1">
    <source>
        <dbReference type="SAM" id="MobiDB-lite"/>
    </source>
</evidence>
<organism evidence="2 3">
    <name type="scientific">Fusarium austroafricanum</name>
    <dbReference type="NCBI Taxonomy" id="2364996"/>
    <lineage>
        <taxon>Eukaryota</taxon>
        <taxon>Fungi</taxon>
        <taxon>Dikarya</taxon>
        <taxon>Ascomycota</taxon>
        <taxon>Pezizomycotina</taxon>
        <taxon>Sordariomycetes</taxon>
        <taxon>Hypocreomycetidae</taxon>
        <taxon>Hypocreales</taxon>
        <taxon>Nectriaceae</taxon>
        <taxon>Fusarium</taxon>
        <taxon>Fusarium concolor species complex</taxon>
    </lineage>
</organism>
<dbReference type="AlphaFoldDB" id="A0A8H4NTW8"/>
<dbReference type="OrthoDB" id="4739136at2759"/>
<dbReference type="Proteomes" id="UP000605986">
    <property type="component" value="Unassembled WGS sequence"/>
</dbReference>
<protein>
    <submittedName>
        <fullName evidence="2">Uncharacterized protein</fullName>
    </submittedName>
</protein>
<evidence type="ECO:0000313" key="2">
    <source>
        <dbReference type="EMBL" id="KAF4451034.1"/>
    </source>
</evidence>
<reference evidence="2" key="1">
    <citation type="submission" date="2020-01" db="EMBL/GenBank/DDBJ databases">
        <title>Identification and distribution of gene clusters putatively required for synthesis of sphingolipid metabolism inhibitors in phylogenetically diverse species of the filamentous fungus Fusarium.</title>
        <authorList>
            <person name="Kim H.-S."/>
            <person name="Busman M."/>
            <person name="Brown D.W."/>
            <person name="Divon H."/>
            <person name="Uhlig S."/>
            <person name="Proctor R.H."/>
        </authorList>
    </citation>
    <scope>NUCLEOTIDE SEQUENCE</scope>
    <source>
        <strain evidence="2">NRRL 53441</strain>
    </source>
</reference>
<name>A0A8H4NTW8_9HYPO</name>
<evidence type="ECO:0000313" key="3">
    <source>
        <dbReference type="Proteomes" id="UP000605986"/>
    </source>
</evidence>
<sequence length="484" mass="55005">MDRARPGRGAFTPPTGISRPGKFASVKDDHLRTAKHINQGREEKIRQAEDAEFLGHPPPDKELIQVRQHLLPSALDEPEVFDDIRREYRVYITRDEPNILNIRCESIHRLQQALKAINWAVRDMRLSSNSSTARFLAQEPTNVMISDMIRLELGARPSFLSRNSHLASNASAMNEHLPKLASDLASAAEGLMALNKTMGLRVNFGRVIIGQRPRGTEDKITFAEFTRLMDKYSSRGGAAFENRLEDAGKAERLLHYISRPEAGICKDMNSMKHGYEVVVVANGLEIKTEADGTSRRMQLAMVRAIRPELWPRWNWTITAPDMEHDWNVRMDAWDQVNVPTEFKDLAKKVVLVFKSDEDVLLPIPEVNTTRLAILNEQITQIRVKSWAIIPFKESGYFLKIDITKILKGARTAGEPDVNWGFELYAPHWEESMNHMNGGRKDWGKGLENIWEGDGDLKSRLGYFMRTILEVQALLNRAHAYAASS</sequence>
<feature type="region of interest" description="Disordered" evidence="1">
    <location>
        <begin position="1"/>
        <end position="29"/>
    </location>
</feature>
<dbReference type="EMBL" id="JAADJG010000232">
    <property type="protein sequence ID" value="KAF4451034.1"/>
    <property type="molecule type" value="Genomic_DNA"/>
</dbReference>
<keyword evidence="3" id="KW-1185">Reference proteome</keyword>
<comment type="caution">
    <text evidence="2">The sequence shown here is derived from an EMBL/GenBank/DDBJ whole genome shotgun (WGS) entry which is preliminary data.</text>
</comment>
<proteinExistence type="predicted"/>